<dbReference type="EMBL" id="KJ909759">
    <property type="protein sequence ID" value="AIF70441.1"/>
    <property type="molecule type" value="mRNA"/>
</dbReference>
<evidence type="ECO:0000313" key="10">
    <source>
        <dbReference type="EMBL" id="AIF70441.1"/>
    </source>
</evidence>
<dbReference type="InterPro" id="IPR009057">
    <property type="entry name" value="Homeodomain-like_sf"/>
</dbReference>
<keyword evidence="4" id="KW-0238">DNA-binding</keyword>
<dbReference type="AlphaFoldDB" id="A0A075LW64"/>
<feature type="compositionally biased region" description="Polar residues" evidence="7">
    <location>
        <begin position="182"/>
        <end position="193"/>
    </location>
</feature>
<reference evidence="10" key="1">
    <citation type="journal article" date="2014" name="Planta">
        <title>Characterization of an apple TT2-type R2R3 MYB transcription factor functionally similar to the poplar proanthocyanidin regulator PtMYB134.</title>
        <authorList>
            <person name="Gesell A."/>
            <person name="Yoshida K."/>
            <person name="Tran L.T."/>
            <person name="Constabel C.P."/>
        </authorList>
    </citation>
    <scope>NUCLEOTIDE SEQUENCE</scope>
</reference>
<dbReference type="CDD" id="cd00167">
    <property type="entry name" value="SANT"/>
    <property type="match status" value="2"/>
</dbReference>
<feature type="compositionally biased region" description="Basic and acidic residues" evidence="7">
    <location>
        <begin position="116"/>
        <end position="136"/>
    </location>
</feature>
<evidence type="ECO:0000256" key="3">
    <source>
        <dbReference type="ARBA" id="ARBA00023015"/>
    </source>
</evidence>
<dbReference type="Gene3D" id="1.10.10.60">
    <property type="entry name" value="Homeodomain-like"/>
    <property type="match status" value="2"/>
</dbReference>
<sequence>MGRAPCCSKVGLHRGPWTPREDTLLTKYIEAHGEGHWRSLPKKAGLLRCGKSCRLRWMNYLRPDIKRGNITPDEDDLIIRLHSLLGNRWSLIAGRLPGRTDNEIKNYWNTHLSKRLRNEGTDPNTHKKLSEPIARENKRRKNQRSKSNNNKKEMVMTKDKNNKTAQHVEPQKPKVHLPKPTRFTSFLSLPRNDSFTSSTTVTTGSSSQDLNGGGGRGGGGFGVNNWGNNGGLVFCVGDEDQDHDPINSSADGGDDHTLENLYEEYLQALLKIDHHHDHQNQLELESFAESLLI</sequence>
<evidence type="ECO:0000259" key="8">
    <source>
        <dbReference type="PROSITE" id="PS50090"/>
    </source>
</evidence>
<evidence type="ECO:0000256" key="7">
    <source>
        <dbReference type="SAM" id="MobiDB-lite"/>
    </source>
</evidence>
<proteinExistence type="evidence at transcript level"/>
<dbReference type="FunFam" id="1.10.10.60:FF:000121">
    <property type="entry name" value="Myb transcription factor"/>
    <property type="match status" value="1"/>
</dbReference>
<dbReference type="SMR" id="A0A075LW64"/>
<feature type="domain" description="Myb-like" evidence="8">
    <location>
        <begin position="9"/>
        <end position="61"/>
    </location>
</feature>
<dbReference type="KEGG" id="mdm:103420697"/>
<feature type="compositionally biased region" description="Gly residues" evidence="7">
    <location>
        <begin position="211"/>
        <end position="222"/>
    </location>
</feature>
<evidence type="ECO:0000256" key="4">
    <source>
        <dbReference type="ARBA" id="ARBA00023125"/>
    </source>
</evidence>
<dbReference type="InterPro" id="IPR017930">
    <property type="entry name" value="Myb_dom"/>
</dbReference>
<feature type="region of interest" description="Disordered" evidence="7">
    <location>
        <begin position="115"/>
        <end position="222"/>
    </location>
</feature>
<comment type="subcellular location">
    <subcellularLocation>
        <location evidence="1">Nucleus</location>
    </subcellularLocation>
</comment>
<dbReference type="SMART" id="SM00717">
    <property type="entry name" value="SANT"/>
    <property type="match status" value="2"/>
</dbReference>
<feature type="domain" description="HTH myb-type" evidence="9">
    <location>
        <begin position="9"/>
        <end position="61"/>
    </location>
</feature>
<keyword evidence="2" id="KW-0677">Repeat</keyword>
<feature type="domain" description="Myb-like" evidence="8">
    <location>
        <begin position="62"/>
        <end position="112"/>
    </location>
</feature>
<dbReference type="Pfam" id="PF00249">
    <property type="entry name" value="Myb_DNA-binding"/>
    <property type="match status" value="2"/>
</dbReference>
<dbReference type="PROSITE" id="PS51294">
    <property type="entry name" value="HTH_MYB"/>
    <property type="match status" value="2"/>
</dbReference>
<evidence type="ECO:0000256" key="6">
    <source>
        <dbReference type="ARBA" id="ARBA00023242"/>
    </source>
</evidence>
<dbReference type="InterPro" id="IPR015495">
    <property type="entry name" value="Myb_TF_plants"/>
</dbReference>
<organism evidence="10">
    <name type="scientific">Malus domestica</name>
    <name type="common">Apple</name>
    <name type="synonym">Pyrus malus</name>
    <dbReference type="NCBI Taxonomy" id="3750"/>
    <lineage>
        <taxon>Eukaryota</taxon>
        <taxon>Viridiplantae</taxon>
        <taxon>Streptophyta</taxon>
        <taxon>Embryophyta</taxon>
        <taxon>Tracheophyta</taxon>
        <taxon>Spermatophyta</taxon>
        <taxon>Magnoliopsida</taxon>
        <taxon>eudicotyledons</taxon>
        <taxon>Gunneridae</taxon>
        <taxon>Pentapetalae</taxon>
        <taxon>rosids</taxon>
        <taxon>fabids</taxon>
        <taxon>Rosales</taxon>
        <taxon>Rosaceae</taxon>
        <taxon>Amygdaloideae</taxon>
        <taxon>Maleae</taxon>
        <taxon>Malus</taxon>
    </lineage>
</organism>
<dbReference type="GO" id="GO:0000976">
    <property type="term" value="F:transcription cis-regulatory region binding"/>
    <property type="evidence" value="ECO:0007669"/>
    <property type="project" value="UniProtKB-ARBA"/>
</dbReference>
<keyword evidence="5" id="KW-0804">Transcription</keyword>
<keyword evidence="6" id="KW-0539">Nucleus</keyword>
<accession>A0A075LW64</accession>
<name>A0A075LW64_MALDO</name>
<evidence type="ECO:0000256" key="5">
    <source>
        <dbReference type="ARBA" id="ARBA00023163"/>
    </source>
</evidence>
<dbReference type="RefSeq" id="NP_001315766.1">
    <property type="nucleotide sequence ID" value="NM_001328837.1"/>
</dbReference>
<evidence type="ECO:0000259" key="9">
    <source>
        <dbReference type="PROSITE" id="PS51294"/>
    </source>
</evidence>
<evidence type="ECO:0000256" key="1">
    <source>
        <dbReference type="ARBA" id="ARBA00004123"/>
    </source>
</evidence>
<dbReference type="PANTHER" id="PTHR47999">
    <property type="entry name" value="TRANSCRIPTION FACTOR MYB8-RELATED-RELATED"/>
    <property type="match status" value="1"/>
</dbReference>
<dbReference type="SUPFAM" id="SSF46689">
    <property type="entry name" value="Homeodomain-like"/>
    <property type="match status" value="1"/>
</dbReference>
<keyword evidence="3" id="KW-0805">Transcription regulation</keyword>
<dbReference type="GeneID" id="103420697"/>
<dbReference type="GO" id="GO:0005634">
    <property type="term" value="C:nucleus"/>
    <property type="evidence" value="ECO:0007669"/>
    <property type="project" value="UniProtKB-SubCell"/>
</dbReference>
<feature type="domain" description="HTH myb-type" evidence="9">
    <location>
        <begin position="62"/>
        <end position="116"/>
    </location>
</feature>
<feature type="compositionally biased region" description="Low complexity" evidence="7">
    <location>
        <begin position="194"/>
        <end position="207"/>
    </location>
</feature>
<dbReference type="PANTHER" id="PTHR47999:SF9">
    <property type="entry name" value="TRANSCRIPTION REPRESSOR MYB5-LIKE"/>
    <property type="match status" value="1"/>
</dbReference>
<dbReference type="OrthoDB" id="2143914at2759"/>
<dbReference type="PROSITE" id="PS50090">
    <property type="entry name" value="MYB_LIKE"/>
    <property type="match status" value="2"/>
</dbReference>
<gene>
    <name evidence="10" type="primary">MYBPA1</name>
</gene>
<dbReference type="FunFam" id="1.10.10.60:FF:000394">
    <property type="entry name" value="MYB transcription factor"/>
    <property type="match status" value="1"/>
</dbReference>
<protein>
    <submittedName>
        <fullName evidence="10">MYBPA1-like transcription factor</fullName>
    </submittedName>
</protein>
<evidence type="ECO:0000256" key="2">
    <source>
        <dbReference type="ARBA" id="ARBA00022737"/>
    </source>
</evidence>
<feature type="compositionally biased region" description="Basic and acidic residues" evidence="7">
    <location>
        <begin position="150"/>
        <end position="162"/>
    </location>
</feature>
<dbReference type="InterPro" id="IPR001005">
    <property type="entry name" value="SANT/Myb"/>
</dbReference>